<evidence type="ECO:0000313" key="8">
    <source>
        <dbReference type="EMBL" id="EGC02110.1"/>
    </source>
</evidence>
<gene>
    <name evidence="8" type="ORF">CUS_4877</name>
</gene>
<proteinExistence type="inferred from homology"/>
<evidence type="ECO:0000256" key="6">
    <source>
        <dbReference type="SAM" id="Phobius"/>
    </source>
</evidence>
<dbReference type="EMBL" id="ADKM02000111">
    <property type="protein sequence ID" value="EGC02110.1"/>
    <property type="molecule type" value="Genomic_DNA"/>
</dbReference>
<dbReference type="GO" id="GO:0005886">
    <property type="term" value="C:plasma membrane"/>
    <property type="evidence" value="ECO:0007669"/>
    <property type="project" value="TreeGrafter"/>
</dbReference>
<dbReference type="InterPro" id="IPR051401">
    <property type="entry name" value="GtrA_CellWall_Glycosyl"/>
</dbReference>
<feature type="transmembrane region" description="Helical" evidence="6">
    <location>
        <begin position="69"/>
        <end position="90"/>
    </location>
</feature>
<organism evidence="8 9">
    <name type="scientific">Ruminococcus albus 8</name>
    <dbReference type="NCBI Taxonomy" id="246199"/>
    <lineage>
        <taxon>Bacteria</taxon>
        <taxon>Bacillati</taxon>
        <taxon>Bacillota</taxon>
        <taxon>Clostridia</taxon>
        <taxon>Eubacteriales</taxon>
        <taxon>Oscillospiraceae</taxon>
        <taxon>Ruminococcus</taxon>
    </lineage>
</organism>
<feature type="domain" description="GtrA/DPMS transmembrane" evidence="7">
    <location>
        <begin position="72"/>
        <end position="196"/>
    </location>
</feature>
<comment type="caution">
    <text evidence="8">The sequence shown here is derived from an EMBL/GenBank/DDBJ whole genome shotgun (WGS) entry which is preliminary data.</text>
</comment>
<dbReference type="InterPro" id="IPR007267">
    <property type="entry name" value="GtrA_DPMS_TM"/>
</dbReference>
<evidence type="ECO:0000256" key="4">
    <source>
        <dbReference type="ARBA" id="ARBA00022989"/>
    </source>
</evidence>
<dbReference type="PANTHER" id="PTHR38459:SF5">
    <property type="entry name" value="CELL WALL TEICHOIC ACID GLYCOSYLATION PROTEIN GTCA"/>
    <property type="match status" value="1"/>
</dbReference>
<feature type="transmembrane region" description="Helical" evidence="6">
    <location>
        <begin position="170"/>
        <end position="190"/>
    </location>
</feature>
<protein>
    <submittedName>
        <fullName evidence="8">GtrA-like protein</fullName>
    </submittedName>
</protein>
<accession>E9SF38</accession>
<dbReference type="STRING" id="246199.CUS_4877"/>
<sequence length="205" mass="23309">MDIFAEIKSKNILDGEVKLMYNKQVITEERAVIMENTVENNEKKDIFDRIMGWGFLKIFEPFYKKNKEVLLYLFFGVMTTVVSFITAGISKALLEKMGVGDVWVLNISTVFSWICAVTLAYITNRIWVFESTAKGASAIIKEGASFYGGRVFTLLVEDVIMNIGGKLLGINYWVTKIIANVIVIILNYIISKLFVFKEKKEKQSA</sequence>
<keyword evidence="9" id="KW-1185">Reference proteome</keyword>
<comment type="similarity">
    <text evidence="2">Belongs to the GtrA family.</text>
</comment>
<evidence type="ECO:0000313" key="9">
    <source>
        <dbReference type="Proteomes" id="UP000004259"/>
    </source>
</evidence>
<evidence type="ECO:0000256" key="3">
    <source>
        <dbReference type="ARBA" id="ARBA00022692"/>
    </source>
</evidence>
<dbReference type="Pfam" id="PF04138">
    <property type="entry name" value="GtrA_DPMS_TM"/>
    <property type="match status" value="1"/>
</dbReference>
<evidence type="ECO:0000256" key="1">
    <source>
        <dbReference type="ARBA" id="ARBA00004141"/>
    </source>
</evidence>
<comment type="subcellular location">
    <subcellularLocation>
        <location evidence="1">Membrane</location>
        <topology evidence="1">Multi-pass membrane protein</topology>
    </subcellularLocation>
</comment>
<dbReference type="AlphaFoldDB" id="E9SF38"/>
<reference evidence="8 9" key="1">
    <citation type="submission" date="2011-02" db="EMBL/GenBank/DDBJ databases">
        <authorList>
            <person name="Nelson K.E."/>
            <person name="Sutton G."/>
            <person name="Torralba M."/>
            <person name="Durkin S."/>
            <person name="Harkins D."/>
            <person name="Montgomery R."/>
            <person name="Ziemer C."/>
            <person name="Klaassens E."/>
            <person name="Ocuiv P."/>
            <person name="Morrison M."/>
        </authorList>
    </citation>
    <scope>NUCLEOTIDE SEQUENCE [LARGE SCALE GENOMIC DNA]</scope>
    <source>
        <strain evidence="8 9">8</strain>
    </source>
</reference>
<dbReference type="GO" id="GO:0000271">
    <property type="term" value="P:polysaccharide biosynthetic process"/>
    <property type="evidence" value="ECO:0007669"/>
    <property type="project" value="InterPro"/>
</dbReference>
<dbReference type="PANTHER" id="PTHR38459">
    <property type="entry name" value="PROPHAGE BACTOPRENOL-LINKED GLUCOSE TRANSLOCASE HOMOLOG"/>
    <property type="match status" value="1"/>
</dbReference>
<keyword evidence="4 6" id="KW-1133">Transmembrane helix</keyword>
<name>E9SF38_RUMAL</name>
<dbReference type="eggNOG" id="COG2246">
    <property type="taxonomic scope" value="Bacteria"/>
</dbReference>
<keyword evidence="5 6" id="KW-0472">Membrane</keyword>
<evidence type="ECO:0000256" key="2">
    <source>
        <dbReference type="ARBA" id="ARBA00009399"/>
    </source>
</evidence>
<evidence type="ECO:0000259" key="7">
    <source>
        <dbReference type="Pfam" id="PF04138"/>
    </source>
</evidence>
<evidence type="ECO:0000256" key="5">
    <source>
        <dbReference type="ARBA" id="ARBA00023136"/>
    </source>
</evidence>
<feature type="transmembrane region" description="Helical" evidence="6">
    <location>
        <begin position="102"/>
        <end position="123"/>
    </location>
</feature>
<dbReference type="Proteomes" id="UP000004259">
    <property type="component" value="Unassembled WGS sequence"/>
</dbReference>
<keyword evidence="3 6" id="KW-0812">Transmembrane</keyword>